<name>A0A9Q3HEV8_9BASI</name>
<proteinExistence type="predicted"/>
<organism evidence="1 2">
    <name type="scientific">Austropuccinia psidii MF-1</name>
    <dbReference type="NCBI Taxonomy" id="1389203"/>
    <lineage>
        <taxon>Eukaryota</taxon>
        <taxon>Fungi</taxon>
        <taxon>Dikarya</taxon>
        <taxon>Basidiomycota</taxon>
        <taxon>Pucciniomycotina</taxon>
        <taxon>Pucciniomycetes</taxon>
        <taxon>Pucciniales</taxon>
        <taxon>Sphaerophragmiaceae</taxon>
        <taxon>Austropuccinia</taxon>
    </lineage>
</organism>
<gene>
    <name evidence="1" type="ORF">O181_041462</name>
</gene>
<dbReference type="AlphaFoldDB" id="A0A9Q3HEV8"/>
<evidence type="ECO:0000313" key="1">
    <source>
        <dbReference type="EMBL" id="MBW0501747.1"/>
    </source>
</evidence>
<dbReference type="EMBL" id="AVOT02016481">
    <property type="protein sequence ID" value="MBW0501747.1"/>
    <property type="molecule type" value="Genomic_DNA"/>
</dbReference>
<protein>
    <submittedName>
        <fullName evidence="1">Uncharacterized protein</fullName>
    </submittedName>
</protein>
<accession>A0A9Q3HEV8</accession>
<reference evidence="1" key="1">
    <citation type="submission" date="2021-03" db="EMBL/GenBank/DDBJ databases">
        <title>Draft genome sequence of rust myrtle Austropuccinia psidii MF-1, a brazilian biotype.</title>
        <authorList>
            <person name="Quecine M.C."/>
            <person name="Pachon D.M.R."/>
            <person name="Bonatelli M.L."/>
            <person name="Correr F.H."/>
            <person name="Franceschini L.M."/>
            <person name="Leite T.F."/>
            <person name="Margarido G.R.A."/>
            <person name="Almeida C.A."/>
            <person name="Ferrarezi J.A."/>
            <person name="Labate C.A."/>
        </authorList>
    </citation>
    <scope>NUCLEOTIDE SEQUENCE</scope>
    <source>
        <strain evidence="1">MF-1</strain>
    </source>
</reference>
<dbReference type="OrthoDB" id="2447685at2759"/>
<sequence length="167" mass="19650">MANIKEVSSFEASRPPTFKEQHLFDGTQPLKFRSFIQSSQVIIYDDKENFSEDKKKVLYKNSFLIGKAKKCIEPYLFNITNQDPNYLINHWELFEYQILTLFQDPIEVGKAEEEFDALIIKEGGIFLYISDFRSLVSRICDLGERAFMDHYRKGVTSRILYQLAYHP</sequence>
<evidence type="ECO:0000313" key="2">
    <source>
        <dbReference type="Proteomes" id="UP000765509"/>
    </source>
</evidence>
<keyword evidence="2" id="KW-1185">Reference proteome</keyword>
<dbReference type="Proteomes" id="UP000765509">
    <property type="component" value="Unassembled WGS sequence"/>
</dbReference>
<comment type="caution">
    <text evidence="1">The sequence shown here is derived from an EMBL/GenBank/DDBJ whole genome shotgun (WGS) entry which is preliminary data.</text>
</comment>